<protein>
    <recommendedName>
        <fullName evidence="2">ubiquitinyl hydrolase 1</fullName>
        <ecNumber evidence="2">3.4.19.12</ecNumber>
    </recommendedName>
</protein>
<name>A0A9X0BLL5_9EURO</name>
<keyword evidence="3" id="KW-0645">Protease</keyword>
<feature type="domain" description="DUF6606" evidence="10">
    <location>
        <begin position="15"/>
        <end position="302"/>
    </location>
</feature>
<dbReference type="EC" id="3.4.19.12" evidence="2"/>
<feature type="domain" description="DUF3638" evidence="8">
    <location>
        <begin position="2053"/>
        <end position="2275"/>
    </location>
</feature>
<reference evidence="11" key="1">
    <citation type="submission" date="2022-12" db="EMBL/GenBank/DDBJ databases">
        <authorList>
            <person name="Petersen C."/>
        </authorList>
    </citation>
    <scope>NUCLEOTIDE SEQUENCE</scope>
    <source>
        <strain evidence="11">IBT 30728</strain>
    </source>
</reference>
<reference evidence="11" key="2">
    <citation type="journal article" date="2023" name="IMA Fungus">
        <title>Comparative genomic study of the Penicillium genus elucidates a diverse pangenome and 15 lateral gene transfer events.</title>
        <authorList>
            <person name="Petersen C."/>
            <person name="Sorensen T."/>
            <person name="Nielsen M.R."/>
            <person name="Sondergaard T.E."/>
            <person name="Sorensen J.L."/>
            <person name="Fitzpatrick D.A."/>
            <person name="Frisvad J.C."/>
            <person name="Nielsen K.L."/>
        </authorList>
    </citation>
    <scope>NUCLEOTIDE SEQUENCE</scope>
    <source>
        <strain evidence="11">IBT 30728</strain>
    </source>
</reference>
<keyword evidence="12" id="KW-1185">Reference proteome</keyword>
<dbReference type="Pfam" id="PF20255">
    <property type="entry name" value="DUF6606"/>
    <property type="match status" value="1"/>
</dbReference>
<dbReference type="PANTHER" id="PTHR13367:SF34">
    <property type="match status" value="1"/>
</dbReference>
<dbReference type="InterPro" id="IPR046541">
    <property type="entry name" value="DUF6606"/>
</dbReference>
<evidence type="ECO:0000313" key="12">
    <source>
        <dbReference type="Proteomes" id="UP001148312"/>
    </source>
</evidence>
<dbReference type="InterPro" id="IPR022105">
    <property type="entry name" value="DUF3645"/>
</dbReference>
<evidence type="ECO:0000259" key="8">
    <source>
        <dbReference type="Pfam" id="PF12340"/>
    </source>
</evidence>
<evidence type="ECO:0000256" key="1">
    <source>
        <dbReference type="ARBA" id="ARBA00000707"/>
    </source>
</evidence>
<proteinExistence type="predicted"/>
<evidence type="ECO:0000256" key="6">
    <source>
        <dbReference type="ARBA" id="ARBA00022807"/>
    </source>
</evidence>
<keyword evidence="5" id="KW-0378">Hydrolase</keyword>
<evidence type="ECO:0000256" key="7">
    <source>
        <dbReference type="SAM" id="MobiDB-lite"/>
    </source>
</evidence>
<evidence type="ECO:0000313" key="11">
    <source>
        <dbReference type="EMBL" id="KAJ5471830.1"/>
    </source>
</evidence>
<comment type="caution">
    <text evidence="11">The sequence shown here is derived from an EMBL/GenBank/DDBJ whole genome shotgun (WGS) entry which is preliminary data.</text>
</comment>
<dbReference type="Pfam" id="PF12359">
    <property type="entry name" value="DUF3645"/>
    <property type="match status" value="1"/>
</dbReference>
<dbReference type="Proteomes" id="UP001148312">
    <property type="component" value="Unassembled WGS sequence"/>
</dbReference>
<dbReference type="InterPro" id="IPR022099">
    <property type="entry name" value="DUF3638"/>
</dbReference>
<feature type="domain" description="DUF3645" evidence="9">
    <location>
        <begin position="2400"/>
        <end position="2434"/>
    </location>
</feature>
<sequence>MKHTFLQDIEGISYLFHHIFLPPKLPQEDDYSVGHEVLLTDEVIDALCQFKSYFSSDEAEVIGEALTMITRLRQVHGLNGEVDEGQFSDVLRQLKEEGQLHFTLDGKVKLVNKNPGGFLPIYVHEQNAAILISNKGMRTHVECFELSPVNEAVMSTKGRLQRTFPGPALIFDTCIFNEPDLLTMLAQTISRMSQQPVAGTKPKIRKANRQHDEDRDTTDPKMIVDFLMATLRPLSKDGIDEQIQKRCREEVMWRDCRSPWRRSALWLLIRVALQLVFSRLCDGRGVSQLYKSFLIYFMGSILDKTSETASHEMLHLMTAKVVRRLMKLSSTEEPAWFAPIQSILQRVGDITQTGWQRIVGENDRQIDFESLRELEFKEDTECSMPRLDCFLRDMGRKDDKDPSESFQPSSQLMRFEARKLPIGLESCCPEYVVQNLCGFEDWVDSCLGSWIDNHLEDAATCTQLGRLISEYHKVALSTYLHNPEATSMMLLTLLELWIACDKSAIRLHPHLEDYDHCIPIGCFYSLLLPFKSQMIRLGRAEEYLDLRQRRLKHPGPGVFRDYGTRSCFSVRYFDQSDEHQQLLRAIEEQAKHDKDQKRAELVQKHARYTHLMTLASETICQYDSVLLDRRFSFRESRHSQSCPCRGYISQAESIKIDIHEWPLPTNPQQAKSTVFELRIPEPFRGWRDATLYVLHNCLGVAYSKIEKPRSEHRLKNYQGLSSFFSCSTDSQRICLLSQVKPHQNTHRRKRLIIHVTEDDVCLNNALQLQYFDNTAGCFVSSFERKEETEIGCTYQLPQRSSALQKFLFRPASQPHGPSPNTVIATQNAAPVEMSLAEYKALAAMPLGLEIQWQNILLELSMPLIDMKKVESALFFRQIVHQAGLPRTDTWMRCGHAILRKPKFTARLLSSISKMAERMKGNWNLVHGYHTLINLLLRILSLSPCEKDHRKCLDLLRLMRQNSFQWVESVRAAASGEIDDARKVEVIAKAVHIALVCVQTFDTETDLQSFDLSSDVSLFLRCCMIIWNGRDCLPLGVGSLQRILYYRWQVLCYHSRAVLAAACSVTSFSPIDSAISEAWAAYPAGSIWSEVSPSVSYWLHALCSESTGERVRTQQVHYNLLTGELLVNGLPLAHLPAEYMSNQIYRILFGERSQLEVMPSDQPGMQFSCRAKYCGHTIHLGMTPSPGSTRSHLAVKAVRDGQAWVLVPKRLFLGYFPDDFIHNHAHWYAIDRGYIEFRPLSSPWISSEQHWRLRKGDSENSWRLENREYHLVGSRSKTADTLARILNPLEKLSGIHCRLDKVKFTLYINLPRLRLEFVLPERSTAVQCRQYPGMTIDAKQACNALVGLYSKLILVNTDSFQRIILIPEGDVAWSQAGDHVQVNVLCEAQWHAYSIDERLGRFVDNGSLQSKLFLAYLHAITSYFLPDPLTRRTGTEQALSILRSASVRSFDRLRPENVAILTRIATLTPQRRFYPDNEQVMQSVEWRHALSCLSQHPGFYEEVAAIQDQNSRVMFYYPGEEPATPSLPSVNQHLLLREKIRTASFRVSQFGSEDHTGKHDRHYASRDANRCSPNSTRAFTISKMLCCKISRARNIESGEWLSHVWKFLTTSFEIRGPGTQIEIARLRYSAEWILTSQGFIAENWCAIQQLVSSRNRRFNKYQLLIWLSTVAYSAQTDMIVVETIASLYLNPEVICEYTTIRGKYQPGEGCEWDRGTIQTLIEAAQLHSTPEDRLEPFPYETHGNFESRIRELRIIKRKLACKTAADYFYRQWPTHSPSCPAAQEAVDLDEYLDIPRIITLVTDRFSIWVDNGQLRQCLASMINQLCVHPVQDIQPPPYPETSCPEPAQPRRGYVSFDDLMAMCPLPNIKEPLLPDFLREDSKKSPPSGNLLSLIDSMGSYASSPYEKRYVEMLRDSVKSLSCTKNQTQFTINCGDLERSVGAYLNMCERYNRYVYTTLISRLLPPSSTDESRTSSTFKEKISALAFRAHHTPRLSPILLLEQLSRHRWSQLATPWRSWFILYGLSITKLQQAQRLCRLVLSPEDFLKEIRNSGHINWDPFQKPENLLLEIESGILIRPNQETIAMAMTWSTRGQNIVLQLNMGDGKSSVVVPIVAAAHANGRCIARVLTPKPQSRQMYQMLVGKLGGLLDRRVYQLPFSRSLSLGEVEVEEIQRMCYECMSIGGVLLVQPEHILSLKLMCLECFIIGKPALGRTLLQTLNLFREYACDIIDESDETFNAKSELIYSMGTQRPVELSPQRWVLIQELLYLVELYACEVKAELPDSIEFIQPENRGFPRIRVLDCDAEHALLQRVATHICEYGIGPLPIARQPRVVRQAFLIYILKPEPTADEIFAVESSTQAGFWDKSMQSHLLLLRGLLAGGVLAFCLGRKRWRVNYGPDSRRDPSTRLAVPYRAKDCPSLRSEFSHPDVVILLTCLQYYYSGLTNSEILLAFNHLAKSDEAEAEYQAWAQGAPMLETGFRQLVSVNLDDEHLCTSRIFPALRFSKTVVDYFLAQIVFPKEIKEFADKLSASGWDTGELRTNPTVGFSGTNDSRKTLPLTVKQLDLPEQNHTNALILEYLLRRENSVVDIPTYHRSGQSDVSILLELVAKLNPLTKVILDVGAQILELNNFEVARQWLSIAQNDQIRGAIFVNDEDNICVVDTEGRVELLQTSPFAFQMEACLVFLDEAHTRGIDLKLPVDYRAAVTLGPGITKDKLVQACMRMRKLGHGQSVIFCIPGEIKRQILSLKSRDIISNIGVSDVVQWAILETWQDMRRSMPLWAVQGCRFEKQKIRWQDYRMHEGVSLAPEQAETFLEPECQTLEQRYRPPHNTLRTVDEDIEVFEAIHERCSEFEGLAPSASLDEEQERELAPEIESEREDQRPPAAQPAAHRIDDDVVSYIESGMIRQSSNAYQPAFSSLHNLSAASQIDLDRFHSNLLATADFINTVQYPKGSPFVSDAYQRSVRFILSTAPSVSRKANSLMEIMIISPYEANFLMPAIEKSKAVALHVYAPRYNRDFAPLDRLTLYTTPTVLNVGPIPGLLRMQLNLFAGQLYLESYRDYQELCAFLGVASTPTPASLSVAADGFIHMNPNGTFPRSPLRFIKFLLSQIRKDGRDIRRTHLGLIVDGQLLTCSDVEESALAITERAIRTLQLEST</sequence>
<accession>A0A9X0BLL5</accession>
<comment type="catalytic activity">
    <reaction evidence="1">
        <text>Thiol-dependent hydrolysis of ester, thioester, amide, peptide and isopeptide bonds formed by the C-terminal Gly of ubiquitin (a 76-residue protein attached to proteins as an intracellular targeting signal).</text>
        <dbReference type="EC" id="3.4.19.12"/>
    </reaction>
</comment>
<organism evidence="11 12">
    <name type="scientific">Penicillium diatomitis</name>
    <dbReference type="NCBI Taxonomy" id="2819901"/>
    <lineage>
        <taxon>Eukaryota</taxon>
        <taxon>Fungi</taxon>
        <taxon>Dikarya</taxon>
        <taxon>Ascomycota</taxon>
        <taxon>Pezizomycotina</taxon>
        <taxon>Eurotiomycetes</taxon>
        <taxon>Eurotiomycetidae</taxon>
        <taxon>Eurotiales</taxon>
        <taxon>Aspergillaceae</taxon>
        <taxon>Penicillium</taxon>
    </lineage>
</organism>
<dbReference type="GO" id="GO:0004843">
    <property type="term" value="F:cysteine-type deubiquitinase activity"/>
    <property type="evidence" value="ECO:0007669"/>
    <property type="project" value="UniProtKB-EC"/>
</dbReference>
<evidence type="ECO:0000256" key="5">
    <source>
        <dbReference type="ARBA" id="ARBA00022801"/>
    </source>
</evidence>
<dbReference type="RefSeq" id="XP_056786376.1">
    <property type="nucleotide sequence ID" value="XM_056938368.1"/>
</dbReference>
<keyword evidence="4" id="KW-0833">Ubl conjugation pathway</keyword>
<feature type="region of interest" description="Disordered" evidence="7">
    <location>
        <begin position="196"/>
        <end position="217"/>
    </location>
</feature>
<evidence type="ECO:0000256" key="2">
    <source>
        <dbReference type="ARBA" id="ARBA00012759"/>
    </source>
</evidence>
<evidence type="ECO:0000256" key="3">
    <source>
        <dbReference type="ARBA" id="ARBA00022670"/>
    </source>
</evidence>
<dbReference type="PANTHER" id="PTHR13367">
    <property type="entry name" value="UBIQUITIN THIOESTERASE"/>
    <property type="match status" value="1"/>
</dbReference>
<gene>
    <name evidence="11" type="ORF">N7539_008773</name>
</gene>
<dbReference type="EMBL" id="JAPWDQ010000014">
    <property type="protein sequence ID" value="KAJ5471830.1"/>
    <property type="molecule type" value="Genomic_DNA"/>
</dbReference>
<evidence type="ECO:0000259" key="9">
    <source>
        <dbReference type="Pfam" id="PF12359"/>
    </source>
</evidence>
<feature type="region of interest" description="Disordered" evidence="7">
    <location>
        <begin position="2855"/>
        <end position="2892"/>
    </location>
</feature>
<dbReference type="GeneID" id="81628618"/>
<dbReference type="InterPro" id="IPR051346">
    <property type="entry name" value="OTU_Deubiquitinase"/>
</dbReference>
<feature type="compositionally biased region" description="Acidic residues" evidence="7">
    <location>
        <begin position="2861"/>
        <end position="2877"/>
    </location>
</feature>
<dbReference type="Pfam" id="PF12340">
    <property type="entry name" value="DUF3638"/>
    <property type="match status" value="1"/>
</dbReference>
<evidence type="ECO:0000259" key="10">
    <source>
        <dbReference type="Pfam" id="PF20255"/>
    </source>
</evidence>
<dbReference type="GO" id="GO:0006508">
    <property type="term" value="P:proteolysis"/>
    <property type="evidence" value="ECO:0007669"/>
    <property type="project" value="UniProtKB-KW"/>
</dbReference>
<evidence type="ECO:0000256" key="4">
    <source>
        <dbReference type="ARBA" id="ARBA00022786"/>
    </source>
</evidence>
<keyword evidence="6" id="KW-0788">Thiol protease</keyword>